<comment type="caution">
    <text evidence="4">The sequence shown here is derived from an EMBL/GenBank/DDBJ whole genome shotgun (WGS) entry which is preliminary data.</text>
</comment>
<keyword evidence="5" id="KW-1185">Reference proteome</keyword>
<dbReference type="Pfam" id="PF00515">
    <property type="entry name" value="TPR_1"/>
    <property type="match status" value="1"/>
</dbReference>
<proteinExistence type="predicted"/>
<dbReference type="GO" id="GO:0051879">
    <property type="term" value="F:Hsp90 protein binding"/>
    <property type="evidence" value="ECO:0007669"/>
    <property type="project" value="TreeGrafter"/>
</dbReference>
<gene>
    <name evidence="4" type="ORF">CEUSTIGMA_g11078.t1</name>
</gene>
<dbReference type="InterPro" id="IPR019734">
    <property type="entry name" value="TPR_rpt"/>
</dbReference>
<evidence type="ECO:0000256" key="1">
    <source>
        <dbReference type="ARBA" id="ARBA00022737"/>
    </source>
</evidence>
<dbReference type="SMART" id="SM00028">
    <property type="entry name" value="TPR"/>
    <property type="match status" value="3"/>
</dbReference>
<accession>A0A250XKU9</accession>
<dbReference type="AlphaFoldDB" id="A0A250XKU9"/>
<evidence type="ECO:0000313" key="5">
    <source>
        <dbReference type="Proteomes" id="UP000232323"/>
    </source>
</evidence>
<dbReference type="SUPFAM" id="SSF48452">
    <property type="entry name" value="TPR-like"/>
    <property type="match status" value="1"/>
</dbReference>
<protein>
    <submittedName>
        <fullName evidence="4">Uncharacterized protein</fullName>
    </submittedName>
</protein>
<sequence length="137" mass="15428">MAPRKIDPRIEQRIRELKVSAKAHLSHQEFPEALSALDLAIDLNTSSYKLYRLRAIAHACLGNYAESAADADKVIELSPTIMDGYYHKGFALFNLKKYSEAAHAFQEGLKLSPNDKVLRQGFWDAIALVSQTRQPEL</sequence>
<name>A0A250XKU9_9CHLO</name>
<dbReference type="Pfam" id="PF13432">
    <property type="entry name" value="TPR_16"/>
    <property type="match status" value="1"/>
</dbReference>
<feature type="repeat" description="TPR" evidence="3">
    <location>
        <begin position="82"/>
        <end position="115"/>
    </location>
</feature>
<evidence type="ECO:0000256" key="3">
    <source>
        <dbReference type="PROSITE-ProRule" id="PRU00339"/>
    </source>
</evidence>
<dbReference type="InterPro" id="IPR011990">
    <property type="entry name" value="TPR-like_helical_dom_sf"/>
</dbReference>
<dbReference type="PANTHER" id="PTHR22904:SF533">
    <property type="entry name" value="HSP70-HSP90 ORGANIZING PROTEIN 3"/>
    <property type="match status" value="1"/>
</dbReference>
<dbReference type="OrthoDB" id="2335338at2759"/>
<dbReference type="STRING" id="1157962.A0A250XKU9"/>
<dbReference type="Gene3D" id="1.25.40.10">
    <property type="entry name" value="Tetratricopeptide repeat domain"/>
    <property type="match status" value="1"/>
</dbReference>
<dbReference type="EMBL" id="BEGY01000103">
    <property type="protein sequence ID" value="GAX83653.1"/>
    <property type="molecule type" value="Genomic_DNA"/>
</dbReference>
<dbReference type="Proteomes" id="UP000232323">
    <property type="component" value="Unassembled WGS sequence"/>
</dbReference>
<organism evidence="4 5">
    <name type="scientific">Chlamydomonas eustigma</name>
    <dbReference type="NCBI Taxonomy" id="1157962"/>
    <lineage>
        <taxon>Eukaryota</taxon>
        <taxon>Viridiplantae</taxon>
        <taxon>Chlorophyta</taxon>
        <taxon>core chlorophytes</taxon>
        <taxon>Chlorophyceae</taxon>
        <taxon>CS clade</taxon>
        <taxon>Chlamydomonadales</taxon>
        <taxon>Chlamydomonadaceae</taxon>
        <taxon>Chlamydomonas</taxon>
    </lineage>
</organism>
<evidence type="ECO:0000313" key="4">
    <source>
        <dbReference type="EMBL" id="GAX83653.1"/>
    </source>
</evidence>
<keyword evidence="2 3" id="KW-0802">TPR repeat</keyword>
<dbReference type="PROSITE" id="PS50005">
    <property type="entry name" value="TPR"/>
    <property type="match status" value="1"/>
</dbReference>
<keyword evidence="1" id="KW-0677">Repeat</keyword>
<evidence type="ECO:0000256" key="2">
    <source>
        <dbReference type="ARBA" id="ARBA00022803"/>
    </source>
</evidence>
<dbReference type="PANTHER" id="PTHR22904">
    <property type="entry name" value="TPR REPEAT CONTAINING PROTEIN"/>
    <property type="match status" value="1"/>
</dbReference>
<reference evidence="4 5" key="1">
    <citation type="submission" date="2017-08" db="EMBL/GenBank/DDBJ databases">
        <title>Acidophilic green algal genome provides insights into adaptation to an acidic environment.</title>
        <authorList>
            <person name="Hirooka S."/>
            <person name="Hirose Y."/>
            <person name="Kanesaki Y."/>
            <person name="Higuchi S."/>
            <person name="Fujiwara T."/>
            <person name="Onuma R."/>
            <person name="Era A."/>
            <person name="Ohbayashi R."/>
            <person name="Uzuka A."/>
            <person name="Nozaki H."/>
            <person name="Yoshikawa H."/>
            <person name="Miyagishima S.Y."/>
        </authorList>
    </citation>
    <scope>NUCLEOTIDE SEQUENCE [LARGE SCALE GENOMIC DNA]</scope>
    <source>
        <strain evidence="4 5">NIES-2499</strain>
    </source>
</reference>